<evidence type="ECO:0000313" key="2">
    <source>
        <dbReference type="Proteomes" id="UP000724584"/>
    </source>
</evidence>
<name>A0ACB7PSC4_9PEZI</name>
<dbReference type="Proteomes" id="UP000724584">
    <property type="component" value="Unassembled WGS sequence"/>
</dbReference>
<proteinExistence type="predicted"/>
<gene>
    <name evidence="1" type="ORF">F5144DRAFT_588929</name>
</gene>
<evidence type="ECO:0000313" key="1">
    <source>
        <dbReference type="EMBL" id="KAH6650456.1"/>
    </source>
</evidence>
<sequence length="340" mass="37890">MFPALQKIVVSTNASPLVGRELASNPTWIWHVERLPMLLGIPTVILSLTPAVLRLLIKPLLFVPIRYSSFVLTRLITPVLKEDMLEFESTADKKSPAGPKAKGKLALTSWLLSRYPAALKDKMSQLIRDYLAITFESTPSTSGVLFYILIELAAAPELAEAVRQELREVAPNGELPSTHLNELKVMDSVMRESARVNPFSHLVLYRKLLRPLKLEGCPELPAGCFICVDAHHIDFSPQLWEDPERFDGLRHYLARQKPENGNRFKFANLGSDAPGWGDGPQACPGRMFADNTIKIILAHILTHYDLELPPGQGKPKKGSMPNGSMSPDTKAKVLFRSRKL</sequence>
<organism evidence="1 2">
    <name type="scientific">Chaetomium tenue</name>
    <dbReference type="NCBI Taxonomy" id="1854479"/>
    <lineage>
        <taxon>Eukaryota</taxon>
        <taxon>Fungi</taxon>
        <taxon>Dikarya</taxon>
        <taxon>Ascomycota</taxon>
        <taxon>Pezizomycotina</taxon>
        <taxon>Sordariomycetes</taxon>
        <taxon>Sordariomycetidae</taxon>
        <taxon>Sordariales</taxon>
        <taxon>Chaetomiaceae</taxon>
        <taxon>Chaetomium</taxon>
    </lineage>
</organism>
<protein>
    <submittedName>
        <fullName evidence="1">Cytochrome P450</fullName>
    </submittedName>
</protein>
<reference evidence="1 2" key="1">
    <citation type="journal article" date="2021" name="Nat. Commun.">
        <title>Genetic determinants of endophytism in the Arabidopsis root mycobiome.</title>
        <authorList>
            <person name="Mesny F."/>
            <person name="Miyauchi S."/>
            <person name="Thiergart T."/>
            <person name="Pickel B."/>
            <person name="Atanasova L."/>
            <person name="Karlsson M."/>
            <person name="Huettel B."/>
            <person name="Barry K.W."/>
            <person name="Haridas S."/>
            <person name="Chen C."/>
            <person name="Bauer D."/>
            <person name="Andreopoulos W."/>
            <person name="Pangilinan J."/>
            <person name="LaButti K."/>
            <person name="Riley R."/>
            <person name="Lipzen A."/>
            <person name="Clum A."/>
            <person name="Drula E."/>
            <person name="Henrissat B."/>
            <person name="Kohler A."/>
            <person name="Grigoriev I.V."/>
            <person name="Martin F.M."/>
            <person name="Hacquard S."/>
        </authorList>
    </citation>
    <scope>NUCLEOTIDE SEQUENCE [LARGE SCALE GENOMIC DNA]</scope>
    <source>
        <strain evidence="1 2">MPI-SDFR-AT-0079</strain>
    </source>
</reference>
<dbReference type="EMBL" id="JAGIZQ010000001">
    <property type="protein sequence ID" value="KAH6650456.1"/>
    <property type="molecule type" value="Genomic_DNA"/>
</dbReference>
<accession>A0ACB7PSC4</accession>
<comment type="caution">
    <text evidence="1">The sequence shown here is derived from an EMBL/GenBank/DDBJ whole genome shotgun (WGS) entry which is preliminary data.</text>
</comment>
<keyword evidence="2" id="KW-1185">Reference proteome</keyword>